<gene>
    <name evidence="2 4" type="ORF">BDZ99DRAFT_405302</name>
</gene>
<reference evidence="4" key="2">
    <citation type="submission" date="2020-04" db="EMBL/GenBank/DDBJ databases">
        <authorList>
            <consortium name="NCBI Genome Project"/>
        </authorList>
    </citation>
    <scope>NUCLEOTIDE SEQUENCE</scope>
    <source>
        <strain evidence="4">CBS 304.34</strain>
    </source>
</reference>
<evidence type="ECO:0000259" key="1">
    <source>
        <dbReference type="Pfam" id="PF01636"/>
    </source>
</evidence>
<evidence type="ECO:0000313" key="3">
    <source>
        <dbReference type="Proteomes" id="UP000504636"/>
    </source>
</evidence>
<evidence type="ECO:0000313" key="4">
    <source>
        <dbReference type="RefSeq" id="XP_033584541.1"/>
    </source>
</evidence>
<protein>
    <recommendedName>
        <fullName evidence="1">Aminoglycoside phosphotransferase domain-containing protein</fullName>
    </recommendedName>
</protein>
<dbReference type="RefSeq" id="XP_033584541.1">
    <property type="nucleotide sequence ID" value="XM_033716423.1"/>
</dbReference>
<organism evidence="2">
    <name type="scientific">Mytilinidion resinicola</name>
    <dbReference type="NCBI Taxonomy" id="574789"/>
    <lineage>
        <taxon>Eukaryota</taxon>
        <taxon>Fungi</taxon>
        <taxon>Dikarya</taxon>
        <taxon>Ascomycota</taxon>
        <taxon>Pezizomycotina</taxon>
        <taxon>Dothideomycetes</taxon>
        <taxon>Pleosporomycetidae</taxon>
        <taxon>Mytilinidiales</taxon>
        <taxon>Mytilinidiaceae</taxon>
        <taxon>Mytilinidion</taxon>
    </lineage>
</organism>
<dbReference type="PANTHER" id="PTHR21310">
    <property type="entry name" value="AMINOGLYCOSIDE PHOSPHOTRANSFERASE-RELATED-RELATED"/>
    <property type="match status" value="1"/>
</dbReference>
<dbReference type="AlphaFoldDB" id="A0A6A6ZBH9"/>
<dbReference type="OrthoDB" id="4177236at2759"/>
<reference evidence="4" key="3">
    <citation type="submission" date="2025-04" db="UniProtKB">
        <authorList>
            <consortium name="RefSeq"/>
        </authorList>
    </citation>
    <scope>IDENTIFICATION</scope>
    <source>
        <strain evidence="4">CBS 304.34</strain>
    </source>
</reference>
<evidence type="ECO:0000313" key="2">
    <source>
        <dbReference type="EMBL" id="KAF2817577.1"/>
    </source>
</evidence>
<dbReference type="InterPro" id="IPR011009">
    <property type="entry name" value="Kinase-like_dom_sf"/>
</dbReference>
<sequence>MRTRNEVLLEHYGVTTDEEIYHFQWEAFERYRPSADQVVVTKFPYEAPEHPGIPSMAEIEKGMRENIIAQPGGLFKVCRVGKCVVKRSSDWAILQEAENLLFLEKHSKVRTPKLYAAFIQPGERFNVHYMVTEFIEGEVFDEAKWLALDEHARETICSKLSEQFQRLRAIPPEGYYGRVYHQPLRGAYHGFMVNIRGMCGPYETYEECASAMYASAELRGADSFGDFPDYLPHVKALLPQIKEVLEKTRGSKPVLTHMDPKFTNILIRSIKGAEGKKEDWEVVLIDWESLAWLPAWLQTVALNNKISLFGEAMAVFMPRVTGGFGEPYTLEKKIFKKSWEIGYSLP</sequence>
<keyword evidence="3" id="KW-1185">Reference proteome</keyword>
<dbReference type="InterPro" id="IPR051678">
    <property type="entry name" value="AGP_Transferase"/>
</dbReference>
<dbReference type="Pfam" id="PF01636">
    <property type="entry name" value="APH"/>
    <property type="match status" value="1"/>
</dbReference>
<name>A0A6A6ZBH9_9PEZI</name>
<dbReference type="InterPro" id="IPR002575">
    <property type="entry name" value="Aminoglycoside_PTrfase"/>
</dbReference>
<dbReference type="PANTHER" id="PTHR21310:SF48">
    <property type="entry name" value="AMINOGLYCOSIDE PHOSPHOTRANSFERASE DOMAIN-CONTAINING PROTEIN"/>
    <property type="match status" value="1"/>
</dbReference>
<feature type="domain" description="Aminoglycoside phosphotransferase" evidence="1">
    <location>
        <begin position="92"/>
        <end position="292"/>
    </location>
</feature>
<dbReference type="EMBL" id="MU003692">
    <property type="protein sequence ID" value="KAF2817577.1"/>
    <property type="molecule type" value="Genomic_DNA"/>
</dbReference>
<dbReference type="SUPFAM" id="SSF56112">
    <property type="entry name" value="Protein kinase-like (PK-like)"/>
    <property type="match status" value="1"/>
</dbReference>
<proteinExistence type="predicted"/>
<dbReference type="Proteomes" id="UP000504636">
    <property type="component" value="Unplaced"/>
</dbReference>
<dbReference type="Gene3D" id="3.90.1200.10">
    <property type="match status" value="1"/>
</dbReference>
<dbReference type="GeneID" id="54457316"/>
<reference evidence="2 4" key="1">
    <citation type="journal article" date="2020" name="Stud. Mycol.">
        <title>101 Dothideomycetes genomes: a test case for predicting lifestyles and emergence of pathogens.</title>
        <authorList>
            <person name="Haridas S."/>
            <person name="Albert R."/>
            <person name="Binder M."/>
            <person name="Bloem J."/>
            <person name="Labutti K."/>
            <person name="Salamov A."/>
            <person name="Andreopoulos B."/>
            <person name="Baker S."/>
            <person name="Barry K."/>
            <person name="Bills G."/>
            <person name="Bluhm B."/>
            <person name="Cannon C."/>
            <person name="Castanera R."/>
            <person name="Culley D."/>
            <person name="Daum C."/>
            <person name="Ezra D."/>
            <person name="Gonzalez J."/>
            <person name="Henrissat B."/>
            <person name="Kuo A."/>
            <person name="Liang C."/>
            <person name="Lipzen A."/>
            <person name="Lutzoni F."/>
            <person name="Magnuson J."/>
            <person name="Mondo S."/>
            <person name="Nolan M."/>
            <person name="Ohm R."/>
            <person name="Pangilinan J."/>
            <person name="Park H.-J."/>
            <person name="Ramirez L."/>
            <person name="Alfaro M."/>
            <person name="Sun H."/>
            <person name="Tritt A."/>
            <person name="Yoshinaga Y."/>
            <person name="Zwiers L.-H."/>
            <person name="Turgeon B."/>
            <person name="Goodwin S."/>
            <person name="Spatafora J."/>
            <person name="Crous P."/>
            <person name="Grigoriev I."/>
        </authorList>
    </citation>
    <scope>NUCLEOTIDE SEQUENCE</scope>
    <source>
        <strain evidence="2 4">CBS 304.34</strain>
    </source>
</reference>
<accession>A0A6A6ZBH9</accession>